<evidence type="ECO:0000256" key="4">
    <source>
        <dbReference type="PROSITE-ProRule" id="PRU00335"/>
    </source>
</evidence>
<dbReference type="PROSITE" id="PS50977">
    <property type="entry name" value="HTH_TETR_2"/>
    <property type="match status" value="1"/>
</dbReference>
<organism evidence="6 7">
    <name type="scientific">Parafannyhessea umbonata</name>
    <dbReference type="NCBI Taxonomy" id="604330"/>
    <lineage>
        <taxon>Bacteria</taxon>
        <taxon>Bacillati</taxon>
        <taxon>Actinomycetota</taxon>
        <taxon>Coriobacteriia</taxon>
        <taxon>Coriobacteriales</taxon>
        <taxon>Atopobiaceae</taxon>
        <taxon>Parafannyhessea</taxon>
    </lineage>
</organism>
<feature type="DNA-binding region" description="H-T-H motif" evidence="4">
    <location>
        <begin position="26"/>
        <end position="45"/>
    </location>
</feature>
<sequence>MEPNTKDRIMEAALRLFSEKGYLGASLSDIAKQVGISKAALYKHFASKQEILDRIVARMDELDSERSQRFSMPGNELGGTAAYKEIPVEKIRAYSKAQFLHWTEEEFPSRFRKMLTLEQYRDSGMAELYQKYLASGPVEYMASVFGEITGSEDAAWQLALEFYGPMFLLYGLSDGGMDEARAMELLDDHVSRFIDQIEAGKAR</sequence>
<evidence type="ECO:0000313" key="6">
    <source>
        <dbReference type="EMBL" id="MST59342.1"/>
    </source>
</evidence>
<dbReference type="PROSITE" id="PS01081">
    <property type="entry name" value="HTH_TETR_1"/>
    <property type="match status" value="1"/>
</dbReference>
<reference evidence="6 7" key="1">
    <citation type="submission" date="2019-08" db="EMBL/GenBank/DDBJ databases">
        <title>In-depth cultivation of the pig gut microbiome towards novel bacterial diversity and tailored functional studies.</title>
        <authorList>
            <person name="Wylensek D."/>
            <person name="Hitch T.C.A."/>
            <person name="Clavel T."/>
        </authorList>
    </citation>
    <scope>NUCLEOTIDE SEQUENCE [LARGE SCALE GENOMIC DNA]</scope>
    <source>
        <strain evidence="6 7">WB01_CNA04</strain>
    </source>
</reference>
<name>A0A6N7X534_9ACTN</name>
<protein>
    <submittedName>
        <fullName evidence="6">TetR/AcrR family transcriptional regulator</fullName>
    </submittedName>
</protein>
<accession>A0A6N7X534</accession>
<dbReference type="AlphaFoldDB" id="A0A6N7X534"/>
<dbReference type="PANTHER" id="PTHR43479">
    <property type="entry name" value="ACREF/ENVCD OPERON REPRESSOR-RELATED"/>
    <property type="match status" value="1"/>
</dbReference>
<dbReference type="InterPro" id="IPR009057">
    <property type="entry name" value="Homeodomain-like_sf"/>
</dbReference>
<keyword evidence="3" id="KW-0804">Transcription</keyword>
<dbReference type="Gene3D" id="1.10.357.10">
    <property type="entry name" value="Tetracycline Repressor, domain 2"/>
    <property type="match status" value="1"/>
</dbReference>
<evidence type="ECO:0000256" key="3">
    <source>
        <dbReference type="ARBA" id="ARBA00023163"/>
    </source>
</evidence>
<dbReference type="PRINTS" id="PR00455">
    <property type="entry name" value="HTHTETR"/>
</dbReference>
<proteinExistence type="predicted"/>
<dbReference type="GO" id="GO:0045892">
    <property type="term" value="P:negative regulation of DNA-templated transcription"/>
    <property type="evidence" value="ECO:0007669"/>
    <property type="project" value="UniProtKB-ARBA"/>
</dbReference>
<dbReference type="Pfam" id="PF00440">
    <property type="entry name" value="TetR_N"/>
    <property type="match status" value="1"/>
</dbReference>
<keyword evidence="2 4" id="KW-0238">DNA-binding</keyword>
<dbReference type="GO" id="GO:0003677">
    <property type="term" value="F:DNA binding"/>
    <property type="evidence" value="ECO:0007669"/>
    <property type="project" value="UniProtKB-UniRule"/>
</dbReference>
<feature type="domain" description="HTH tetR-type" evidence="5">
    <location>
        <begin position="3"/>
        <end position="63"/>
    </location>
</feature>
<evidence type="ECO:0000259" key="5">
    <source>
        <dbReference type="PROSITE" id="PS50977"/>
    </source>
</evidence>
<dbReference type="PANTHER" id="PTHR43479:SF11">
    <property type="entry name" value="ACREF_ENVCD OPERON REPRESSOR-RELATED"/>
    <property type="match status" value="1"/>
</dbReference>
<dbReference type="InterPro" id="IPR050624">
    <property type="entry name" value="HTH-type_Tx_Regulator"/>
</dbReference>
<evidence type="ECO:0000256" key="1">
    <source>
        <dbReference type="ARBA" id="ARBA00023015"/>
    </source>
</evidence>
<dbReference type="FunFam" id="1.10.10.60:FF:000141">
    <property type="entry name" value="TetR family transcriptional regulator"/>
    <property type="match status" value="1"/>
</dbReference>
<evidence type="ECO:0000313" key="7">
    <source>
        <dbReference type="Proteomes" id="UP000434342"/>
    </source>
</evidence>
<evidence type="ECO:0000256" key="2">
    <source>
        <dbReference type="ARBA" id="ARBA00023125"/>
    </source>
</evidence>
<dbReference type="InterPro" id="IPR023772">
    <property type="entry name" value="DNA-bd_HTH_TetR-type_CS"/>
</dbReference>
<comment type="caution">
    <text evidence="6">The sequence shown here is derived from an EMBL/GenBank/DDBJ whole genome shotgun (WGS) entry which is preliminary data.</text>
</comment>
<gene>
    <name evidence="6" type="ORF">FYJ69_00240</name>
</gene>
<dbReference type="EMBL" id="VUND01000001">
    <property type="protein sequence ID" value="MST59342.1"/>
    <property type="molecule type" value="Genomic_DNA"/>
</dbReference>
<dbReference type="Proteomes" id="UP000434342">
    <property type="component" value="Unassembled WGS sequence"/>
</dbReference>
<dbReference type="InterPro" id="IPR001647">
    <property type="entry name" value="HTH_TetR"/>
</dbReference>
<keyword evidence="1" id="KW-0805">Transcription regulation</keyword>
<dbReference type="SUPFAM" id="SSF46689">
    <property type="entry name" value="Homeodomain-like"/>
    <property type="match status" value="1"/>
</dbReference>